<proteinExistence type="predicted"/>
<sequence>MQGAGVRVLDPDADIVVGHRAVLGGAGAGGHPGGDRLPGHHDQLALTVDETHLPSLTMKPERAAVAVFPDIF</sequence>
<dbReference type="AlphaFoldDB" id="A0A3E0WQF4"/>
<comment type="caution">
    <text evidence="1">The sequence shown here is derived from an EMBL/GenBank/DDBJ whole genome shotgun (WGS) entry which is preliminary data.</text>
</comment>
<name>A0A3E0WQF4_9GAMM</name>
<evidence type="ECO:0000313" key="2">
    <source>
        <dbReference type="Proteomes" id="UP000256763"/>
    </source>
</evidence>
<keyword evidence="2" id="KW-1185">Reference proteome</keyword>
<reference evidence="2" key="1">
    <citation type="submission" date="2017-05" db="EMBL/GenBank/DDBJ databases">
        <authorList>
            <person name="Sharma S."/>
            <person name="Sidhu C."/>
            <person name="Pinnaka A.K."/>
        </authorList>
    </citation>
    <scope>NUCLEOTIDE SEQUENCE [LARGE SCALE GENOMIC DNA]</scope>
    <source>
        <strain evidence="2">AK93</strain>
    </source>
</reference>
<accession>A0A3E0WQF4</accession>
<gene>
    <name evidence="1" type="ORF">CAL65_13905</name>
</gene>
<organism evidence="1 2">
    <name type="scientific">Alkalilimnicola ehrlichii</name>
    <dbReference type="NCBI Taxonomy" id="351052"/>
    <lineage>
        <taxon>Bacteria</taxon>
        <taxon>Pseudomonadati</taxon>
        <taxon>Pseudomonadota</taxon>
        <taxon>Gammaproteobacteria</taxon>
        <taxon>Chromatiales</taxon>
        <taxon>Ectothiorhodospiraceae</taxon>
        <taxon>Alkalilimnicola</taxon>
    </lineage>
</organism>
<evidence type="ECO:0000313" key="1">
    <source>
        <dbReference type="EMBL" id="RFA35192.1"/>
    </source>
</evidence>
<dbReference type="EMBL" id="NFZW01000013">
    <property type="protein sequence ID" value="RFA35192.1"/>
    <property type="molecule type" value="Genomic_DNA"/>
</dbReference>
<dbReference type="Proteomes" id="UP000256763">
    <property type="component" value="Unassembled WGS sequence"/>
</dbReference>
<protein>
    <submittedName>
        <fullName evidence="1">Uncharacterized protein</fullName>
    </submittedName>
</protein>